<dbReference type="GO" id="GO:0045296">
    <property type="term" value="F:cadherin binding"/>
    <property type="evidence" value="ECO:0007669"/>
    <property type="project" value="TreeGrafter"/>
</dbReference>
<dbReference type="GO" id="GO:0005509">
    <property type="term" value="F:calcium ion binding"/>
    <property type="evidence" value="ECO:0007669"/>
    <property type="project" value="UniProtKB-UniRule"/>
</dbReference>
<keyword evidence="7" id="KW-1133">Transmembrane helix</keyword>
<reference evidence="12 13" key="1">
    <citation type="submission" date="2018-11" db="EMBL/GenBank/DDBJ databases">
        <authorList>
            <consortium name="Pathogen Informatics"/>
        </authorList>
    </citation>
    <scope>NUCLEOTIDE SEQUENCE [LARGE SCALE GENOMIC DNA]</scope>
</reference>
<protein>
    <recommendedName>
        <fullName evidence="11">Cadherin domain-containing protein</fullName>
    </recommendedName>
</protein>
<organism evidence="12 13">
    <name type="scientific">Strongylus vulgaris</name>
    <name type="common">Blood worm</name>
    <dbReference type="NCBI Taxonomy" id="40348"/>
    <lineage>
        <taxon>Eukaryota</taxon>
        <taxon>Metazoa</taxon>
        <taxon>Ecdysozoa</taxon>
        <taxon>Nematoda</taxon>
        <taxon>Chromadorea</taxon>
        <taxon>Rhabditida</taxon>
        <taxon>Rhabditina</taxon>
        <taxon>Rhabditomorpha</taxon>
        <taxon>Strongyloidea</taxon>
        <taxon>Strongylidae</taxon>
        <taxon>Strongylus</taxon>
    </lineage>
</organism>
<proteinExistence type="predicted"/>
<name>A0A3P7JDN8_STRVU</name>
<evidence type="ECO:0000256" key="10">
    <source>
        <dbReference type="PROSITE-ProRule" id="PRU00043"/>
    </source>
</evidence>
<dbReference type="OrthoDB" id="6252479at2759"/>
<evidence type="ECO:0000256" key="7">
    <source>
        <dbReference type="ARBA" id="ARBA00022989"/>
    </source>
</evidence>
<dbReference type="EMBL" id="UYYB01124728">
    <property type="protein sequence ID" value="VDM83700.1"/>
    <property type="molecule type" value="Genomic_DNA"/>
</dbReference>
<evidence type="ECO:0000313" key="12">
    <source>
        <dbReference type="EMBL" id="VDM83700.1"/>
    </source>
</evidence>
<sequence>SGRELVFIQEDGTLILGDFTLDREALKQFDVIVEAIDKSGNKDSTTVRVTVNDVNDNAPVFKFDSLVWNVTEGSRNDTLEITASDSDSGENGEIHFQLVGGNRQLFLLEKTSPQSALLKLNGPLDHETQPKYVLTIEAKDGGHPPMSSTATVTVNVLNRNDSPPIFKKVNYEQEVCVIVW</sequence>
<evidence type="ECO:0000256" key="3">
    <source>
        <dbReference type="ARBA" id="ARBA00022692"/>
    </source>
</evidence>
<evidence type="ECO:0000256" key="2">
    <source>
        <dbReference type="ARBA" id="ARBA00022536"/>
    </source>
</evidence>
<dbReference type="CDD" id="cd11304">
    <property type="entry name" value="Cadherin_repeat"/>
    <property type="match status" value="2"/>
</dbReference>
<keyword evidence="6 10" id="KW-0106">Calcium</keyword>
<dbReference type="Proteomes" id="UP000270094">
    <property type="component" value="Unassembled WGS sequence"/>
</dbReference>
<dbReference type="InterPro" id="IPR002126">
    <property type="entry name" value="Cadherin-like_dom"/>
</dbReference>
<dbReference type="SUPFAM" id="SSF49313">
    <property type="entry name" value="Cadherin-like"/>
    <property type="match status" value="2"/>
</dbReference>
<evidence type="ECO:0000259" key="11">
    <source>
        <dbReference type="PROSITE" id="PS50268"/>
    </source>
</evidence>
<keyword evidence="9" id="KW-1015">Disulfide bond</keyword>
<dbReference type="Pfam" id="PF00028">
    <property type="entry name" value="Cadherin"/>
    <property type="match status" value="1"/>
</dbReference>
<keyword evidence="5" id="KW-0677">Repeat</keyword>
<dbReference type="GO" id="GO:0016477">
    <property type="term" value="P:cell migration"/>
    <property type="evidence" value="ECO:0007669"/>
    <property type="project" value="TreeGrafter"/>
</dbReference>
<dbReference type="PANTHER" id="PTHR24027:SF438">
    <property type="entry name" value="CADHERIN 23"/>
    <property type="match status" value="1"/>
</dbReference>
<dbReference type="SMART" id="SM00112">
    <property type="entry name" value="CA"/>
    <property type="match status" value="2"/>
</dbReference>
<evidence type="ECO:0000256" key="8">
    <source>
        <dbReference type="ARBA" id="ARBA00023136"/>
    </source>
</evidence>
<keyword evidence="2" id="KW-0245">EGF-like domain</keyword>
<dbReference type="PRINTS" id="PR00205">
    <property type="entry name" value="CADHERIN"/>
</dbReference>
<evidence type="ECO:0000256" key="1">
    <source>
        <dbReference type="ARBA" id="ARBA00004370"/>
    </source>
</evidence>
<evidence type="ECO:0000256" key="4">
    <source>
        <dbReference type="ARBA" id="ARBA00022729"/>
    </source>
</evidence>
<dbReference type="InterPro" id="IPR015919">
    <property type="entry name" value="Cadherin-like_sf"/>
</dbReference>
<evidence type="ECO:0000313" key="13">
    <source>
        <dbReference type="Proteomes" id="UP000270094"/>
    </source>
</evidence>
<feature type="domain" description="Cadherin" evidence="11">
    <location>
        <begin position="70"/>
        <end position="166"/>
    </location>
</feature>
<dbReference type="GO" id="GO:0016342">
    <property type="term" value="C:catenin complex"/>
    <property type="evidence" value="ECO:0007669"/>
    <property type="project" value="TreeGrafter"/>
</dbReference>
<comment type="subcellular location">
    <subcellularLocation>
        <location evidence="1">Membrane</location>
    </subcellularLocation>
</comment>
<gene>
    <name evidence="12" type="ORF">SVUK_LOCUS18698</name>
</gene>
<evidence type="ECO:0000256" key="6">
    <source>
        <dbReference type="ARBA" id="ARBA00022837"/>
    </source>
</evidence>
<dbReference type="GO" id="GO:0030855">
    <property type="term" value="P:epithelial cell differentiation"/>
    <property type="evidence" value="ECO:0007669"/>
    <property type="project" value="UniProtKB-ARBA"/>
</dbReference>
<accession>A0A3P7JDN8</accession>
<dbReference type="GO" id="GO:0008013">
    <property type="term" value="F:beta-catenin binding"/>
    <property type="evidence" value="ECO:0007669"/>
    <property type="project" value="TreeGrafter"/>
</dbReference>
<dbReference type="PANTHER" id="PTHR24027">
    <property type="entry name" value="CADHERIN-23"/>
    <property type="match status" value="1"/>
</dbReference>
<evidence type="ECO:0000256" key="5">
    <source>
        <dbReference type="ARBA" id="ARBA00022737"/>
    </source>
</evidence>
<dbReference type="InterPro" id="IPR039808">
    <property type="entry name" value="Cadherin"/>
</dbReference>
<evidence type="ECO:0000256" key="9">
    <source>
        <dbReference type="ARBA" id="ARBA00023157"/>
    </source>
</evidence>
<keyword evidence="4" id="KW-0732">Signal</keyword>
<dbReference type="AlphaFoldDB" id="A0A3P7JDN8"/>
<keyword evidence="13" id="KW-1185">Reference proteome</keyword>
<dbReference type="GO" id="GO:0007156">
    <property type="term" value="P:homophilic cell adhesion via plasma membrane adhesion molecules"/>
    <property type="evidence" value="ECO:0007669"/>
    <property type="project" value="InterPro"/>
</dbReference>
<keyword evidence="8" id="KW-0472">Membrane</keyword>
<feature type="non-terminal residue" evidence="12">
    <location>
        <position position="1"/>
    </location>
</feature>
<dbReference type="PROSITE" id="PS50268">
    <property type="entry name" value="CADHERIN_2"/>
    <property type="match status" value="2"/>
</dbReference>
<dbReference type="FunFam" id="2.60.40.60:FF:000013">
    <property type="entry name" value="Cadherin EGF LAG seven-pass G-type receptor"/>
    <property type="match status" value="1"/>
</dbReference>
<keyword evidence="3" id="KW-0812">Transmembrane</keyword>
<dbReference type="Gene3D" id="2.60.40.60">
    <property type="entry name" value="Cadherins"/>
    <property type="match status" value="2"/>
</dbReference>
<feature type="domain" description="Cadherin" evidence="11">
    <location>
        <begin position="21"/>
        <end position="61"/>
    </location>
</feature>